<feature type="transmembrane region" description="Helical" evidence="12">
    <location>
        <begin position="73"/>
        <end position="94"/>
    </location>
</feature>
<keyword evidence="11" id="KW-0808">Transferase</keyword>
<dbReference type="GO" id="GO:0005886">
    <property type="term" value="C:plasma membrane"/>
    <property type="evidence" value="ECO:0007669"/>
    <property type="project" value="UniProtKB-SubCell"/>
</dbReference>
<dbReference type="OrthoDB" id="139172at2"/>
<dbReference type="RefSeq" id="WP_138615265.1">
    <property type="nucleotide sequence ID" value="NZ_VCAO01000001.1"/>
</dbReference>
<evidence type="ECO:0000256" key="10">
    <source>
        <dbReference type="ARBA" id="ARBA00031030"/>
    </source>
</evidence>
<feature type="transmembrane region" description="Helical" evidence="12">
    <location>
        <begin position="411"/>
        <end position="428"/>
    </location>
</feature>
<keyword evidence="9 11" id="KW-0472">Membrane</keyword>
<feature type="transmembrane region" description="Helical" evidence="12">
    <location>
        <begin position="366"/>
        <end position="384"/>
    </location>
</feature>
<dbReference type="PIRSF" id="PIRSF500217">
    <property type="entry name" value="AlgI"/>
    <property type="match status" value="1"/>
</dbReference>
<dbReference type="Pfam" id="PF03062">
    <property type="entry name" value="MBOAT"/>
    <property type="match status" value="1"/>
</dbReference>
<organism evidence="13 14">
    <name type="scientific">Qipengyuania marisflavi</name>
    <dbReference type="NCBI Taxonomy" id="2486356"/>
    <lineage>
        <taxon>Bacteria</taxon>
        <taxon>Pseudomonadati</taxon>
        <taxon>Pseudomonadota</taxon>
        <taxon>Alphaproteobacteria</taxon>
        <taxon>Sphingomonadales</taxon>
        <taxon>Erythrobacteraceae</taxon>
        <taxon>Qipengyuania</taxon>
    </lineage>
</organism>
<keyword evidence="11" id="KW-0012">Acyltransferase</keyword>
<dbReference type="PIRSF" id="PIRSF016636">
    <property type="entry name" value="AlgI_DltB"/>
    <property type="match status" value="1"/>
</dbReference>
<evidence type="ECO:0000313" key="13">
    <source>
        <dbReference type="EMBL" id="TMM49702.1"/>
    </source>
</evidence>
<dbReference type="Proteomes" id="UP000309668">
    <property type="component" value="Unassembled WGS sequence"/>
</dbReference>
<evidence type="ECO:0000256" key="11">
    <source>
        <dbReference type="PIRNR" id="PIRNR016636"/>
    </source>
</evidence>
<feature type="transmembrane region" description="Helical" evidence="12">
    <location>
        <begin position="448"/>
        <end position="467"/>
    </location>
</feature>
<feature type="transmembrane region" description="Helical" evidence="12">
    <location>
        <begin position="328"/>
        <end position="345"/>
    </location>
</feature>
<evidence type="ECO:0000256" key="6">
    <source>
        <dbReference type="ARBA" id="ARBA00022692"/>
    </source>
</evidence>
<evidence type="ECO:0000256" key="2">
    <source>
        <dbReference type="ARBA" id="ARBA00005182"/>
    </source>
</evidence>
<reference evidence="13 14" key="1">
    <citation type="submission" date="2019-05" db="EMBL/GenBank/DDBJ databases">
        <title>Erythrobacter marisflavi sp. nov., isolated from isolated from water of an estuary environment.</title>
        <authorList>
            <person name="Yoon J.-H."/>
        </authorList>
    </citation>
    <scope>NUCLEOTIDE SEQUENCE [LARGE SCALE GENOMIC DNA]</scope>
    <source>
        <strain evidence="13 14">KEM-5</strain>
    </source>
</reference>
<feature type="transmembrane region" description="Helical" evidence="12">
    <location>
        <begin position="147"/>
        <end position="166"/>
    </location>
</feature>
<feature type="transmembrane region" description="Helical" evidence="12">
    <location>
        <begin position="28"/>
        <end position="52"/>
    </location>
</feature>
<keyword evidence="14" id="KW-1185">Reference proteome</keyword>
<comment type="caution">
    <text evidence="13">The sequence shown here is derived from an EMBL/GenBank/DDBJ whole genome shotgun (WGS) entry which is preliminary data.</text>
</comment>
<dbReference type="PANTHER" id="PTHR13285">
    <property type="entry name" value="ACYLTRANSFERASE"/>
    <property type="match status" value="1"/>
</dbReference>
<protein>
    <recommendedName>
        <fullName evidence="4">Probable alginate O-acetylase AlgI</fullName>
    </recommendedName>
    <alternativeName>
        <fullName evidence="10">Alginate biosynthesis protein AlgI</fullName>
    </alternativeName>
</protein>
<dbReference type="InterPro" id="IPR004299">
    <property type="entry name" value="MBOAT_fam"/>
</dbReference>
<evidence type="ECO:0000256" key="4">
    <source>
        <dbReference type="ARBA" id="ARBA00016084"/>
    </source>
</evidence>
<dbReference type="AlphaFoldDB" id="A0A5S3P876"/>
<dbReference type="InterPro" id="IPR024194">
    <property type="entry name" value="Ac/AlaTfrase_AlgI/DltB"/>
</dbReference>
<feature type="transmembrane region" description="Helical" evidence="12">
    <location>
        <begin position="5"/>
        <end position="22"/>
    </location>
</feature>
<feature type="transmembrane region" description="Helical" evidence="12">
    <location>
        <begin position="114"/>
        <end position="135"/>
    </location>
</feature>
<evidence type="ECO:0000256" key="5">
    <source>
        <dbReference type="ARBA" id="ARBA00022475"/>
    </source>
</evidence>
<comment type="subcellular location">
    <subcellularLocation>
        <location evidence="1">Cell membrane</location>
        <topology evidence="1">Multi-pass membrane protein</topology>
    </subcellularLocation>
</comment>
<evidence type="ECO:0000256" key="7">
    <source>
        <dbReference type="ARBA" id="ARBA00022841"/>
    </source>
</evidence>
<evidence type="ECO:0000313" key="14">
    <source>
        <dbReference type="Proteomes" id="UP000309668"/>
    </source>
</evidence>
<comment type="similarity">
    <text evidence="3 11">Belongs to the membrane-bound acyltransferase family.</text>
</comment>
<dbReference type="InterPro" id="IPR028362">
    <property type="entry name" value="AlgI"/>
</dbReference>
<dbReference type="GO" id="GO:0042121">
    <property type="term" value="P:alginic acid biosynthetic process"/>
    <property type="evidence" value="ECO:0007669"/>
    <property type="project" value="UniProtKB-KW"/>
</dbReference>
<evidence type="ECO:0000256" key="8">
    <source>
        <dbReference type="ARBA" id="ARBA00022989"/>
    </source>
</evidence>
<proteinExistence type="inferred from homology"/>
<gene>
    <name evidence="13" type="ORF">FEV51_00380</name>
</gene>
<keyword evidence="7" id="KW-0016">Alginate biosynthesis</keyword>
<keyword evidence="5 11" id="KW-1003">Cell membrane</keyword>
<evidence type="ECO:0000256" key="1">
    <source>
        <dbReference type="ARBA" id="ARBA00004651"/>
    </source>
</evidence>
<dbReference type="InterPro" id="IPR051085">
    <property type="entry name" value="MB_O-acyltransferase"/>
</dbReference>
<keyword evidence="8 12" id="KW-1133">Transmembrane helix</keyword>
<dbReference type="EMBL" id="VCAO01000001">
    <property type="protein sequence ID" value="TMM49702.1"/>
    <property type="molecule type" value="Genomic_DNA"/>
</dbReference>
<keyword evidence="6 12" id="KW-0812">Transmembrane</keyword>
<accession>A0A5S3P876</accession>
<evidence type="ECO:0000256" key="3">
    <source>
        <dbReference type="ARBA" id="ARBA00010323"/>
    </source>
</evidence>
<sequence>MSFHSIEYLLFLPLAVAVFFFTPHHWRWLVLVVLSMLFYASWRVEFLSLLLFSTTLDYGAARLMPHARRPWKMALMGLSMAGNIGLLIAFKFFTQIANDWFSAALMPDQSSSTPMLFLLPLGISFYTFQTLSYTIDVYRGKRLPERHLGHFAAYVMFFPQLIAGPIERFGTLMPQLKREQVWDWNRSAAGGGLFLIGLYKKLVIADGLGPLLTVWVAGAQTNGGAYVLTIAGGTMYRYYADLSGYADMAIGSALLMGIKLTQNFRRPFAAKSVAQFWQRWHTTVSNWFRDYVYVPLVKKMPAVPGARFAAIMLTMILVGIWHGATANWIAIGIISGFLIAFSNRGRKILVSHTSNSPLLRRSFDHIDRVLLWAAILVFGTLVAFREVDPALAALARLPQAPAEIFLAPREVFPFIPMYLLGAIMLLEIYQWLDARASVHERLITRPRWISWGFYLALIAAIIMFGSYDNPSFLYFQF</sequence>
<name>A0A5S3P876_9SPHN</name>
<dbReference type="GO" id="GO:0016746">
    <property type="term" value="F:acyltransferase activity"/>
    <property type="evidence" value="ECO:0007669"/>
    <property type="project" value="UniProtKB-KW"/>
</dbReference>
<dbReference type="PANTHER" id="PTHR13285:SF18">
    <property type="entry name" value="PROTEIN-CYSTEINE N-PALMITOYLTRANSFERASE RASP"/>
    <property type="match status" value="1"/>
</dbReference>
<evidence type="ECO:0000256" key="12">
    <source>
        <dbReference type="SAM" id="Phobius"/>
    </source>
</evidence>
<comment type="pathway">
    <text evidence="2">Glycan biosynthesis; alginate biosynthesis.</text>
</comment>
<evidence type="ECO:0000256" key="9">
    <source>
        <dbReference type="ARBA" id="ARBA00023136"/>
    </source>
</evidence>